<dbReference type="EMBL" id="WNWS01000168">
    <property type="protein sequence ID" value="KAE9976727.1"/>
    <property type="molecule type" value="Genomic_DNA"/>
</dbReference>
<organism evidence="1 2">
    <name type="scientific">Venturia inaequalis</name>
    <name type="common">Apple scab fungus</name>
    <dbReference type="NCBI Taxonomy" id="5025"/>
    <lineage>
        <taxon>Eukaryota</taxon>
        <taxon>Fungi</taxon>
        <taxon>Dikarya</taxon>
        <taxon>Ascomycota</taxon>
        <taxon>Pezizomycotina</taxon>
        <taxon>Dothideomycetes</taxon>
        <taxon>Pleosporomycetidae</taxon>
        <taxon>Venturiales</taxon>
        <taxon>Venturiaceae</taxon>
        <taxon>Venturia</taxon>
    </lineage>
</organism>
<reference evidence="1 2" key="1">
    <citation type="submission" date="2018-12" db="EMBL/GenBank/DDBJ databases">
        <title>Venturia inaequalis Genome Resource.</title>
        <authorList>
            <person name="Lichtner F.J."/>
        </authorList>
    </citation>
    <scope>NUCLEOTIDE SEQUENCE [LARGE SCALE GENOMIC DNA]</scope>
    <source>
        <strain evidence="1 2">120213</strain>
    </source>
</reference>
<dbReference type="Proteomes" id="UP000447873">
    <property type="component" value="Unassembled WGS sequence"/>
</dbReference>
<comment type="caution">
    <text evidence="1">The sequence shown here is derived from an EMBL/GenBank/DDBJ whole genome shotgun (WGS) entry which is preliminary data.</text>
</comment>
<accession>A0A8H3UT84</accession>
<evidence type="ECO:0000313" key="1">
    <source>
        <dbReference type="EMBL" id="KAE9976727.1"/>
    </source>
</evidence>
<evidence type="ECO:0000313" key="2">
    <source>
        <dbReference type="Proteomes" id="UP000447873"/>
    </source>
</evidence>
<gene>
    <name evidence="1" type="ORF">EG328_002442</name>
</gene>
<protein>
    <submittedName>
        <fullName evidence="1">Uncharacterized protein</fullName>
    </submittedName>
</protein>
<sequence>MTDVMLKDFSIYAESSTILALCHGSGGQYIWATLPVPVGDDAWGSPLNEASSQAQRFSAIHASETREPAVVLSRQPALDIDPFLLADTPPAHPAMCVEPRETYFAAYKGLDVPLYHLRFQISDARGKGGLQQISMMR</sequence>
<name>A0A8H3UT84_VENIN</name>
<dbReference type="AlphaFoldDB" id="A0A8H3UT84"/>
<proteinExistence type="predicted"/>